<dbReference type="PANTHER" id="PTHR32133:SF328">
    <property type="entry name" value="F-BOX DOMAIN-CONTAINING PROTEIN"/>
    <property type="match status" value="1"/>
</dbReference>
<evidence type="ECO:0000313" key="8">
    <source>
        <dbReference type="EMBL" id="KAK1612151.1"/>
    </source>
</evidence>
<dbReference type="InterPro" id="IPR036955">
    <property type="entry name" value="AP2/ERF_dom_sf"/>
</dbReference>
<dbReference type="EMBL" id="JAUUTY010000007">
    <property type="protein sequence ID" value="KAK1612151.1"/>
    <property type="molecule type" value="Genomic_DNA"/>
</dbReference>
<dbReference type="Gene3D" id="1.20.1280.50">
    <property type="match status" value="1"/>
</dbReference>
<proteinExistence type="predicted"/>
<evidence type="ECO:0000256" key="6">
    <source>
        <dbReference type="SAM" id="MobiDB-lite"/>
    </source>
</evidence>
<dbReference type="SMART" id="SM00380">
    <property type="entry name" value="AP2"/>
    <property type="match status" value="1"/>
</dbReference>
<reference evidence="8" key="1">
    <citation type="submission" date="2023-07" db="EMBL/GenBank/DDBJ databases">
        <title>A chromosome-level genome assembly of Lolium multiflorum.</title>
        <authorList>
            <person name="Chen Y."/>
            <person name="Copetti D."/>
            <person name="Kolliker R."/>
            <person name="Studer B."/>
        </authorList>
    </citation>
    <scope>NUCLEOTIDE SEQUENCE</scope>
    <source>
        <strain evidence="8">02402/16</strain>
        <tissue evidence="8">Leaf</tissue>
    </source>
</reference>
<dbReference type="PROSITE" id="PS51032">
    <property type="entry name" value="AP2_ERF"/>
    <property type="match status" value="1"/>
</dbReference>
<evidence type="ECO:0000256" key="2">
    <source>
        <dbReference type="ARBA" id="ARBA00023015"/>
    </source>
</evidence>
<dbReference type="InterPro" id="IPR001471">
    <property type="entry name" value="AP2/ERF_dom"/>
</dbReference>
<dbReference type="SMART" id="SM00256">
    <property type="entry name" value="FBOX"/>
    <property type="match status" value="1"/>
</dbReference>
<organism evidence="8 9">
    <name type="scientific">Lolium multiflorum</name>
    <name type="common">Italian ryegrass</name>
    <name type="synonym">Lolium perenne subsp. multiflorum</name>
    <dbReference type="NCBI Taxonomy" id="4521"/>
    <lineage>
        <taxon>Eukaryota</taxon>
        <taxon>Viridiplantae</taxon>
        <taxon>Streptophyta</taxon>
        <taxon>Embryophyta</taxon>
        <taxon>Tracheophyta</taxon>
        <taxon>Spermatophyta</taxon>
        <taxon>Magnoliopsida</taxon>
        <taxon>Liliopsida</taxon>
        <taxon>Poales</taxon>
        <taxon>Poaceae</taxon>
        <taxon>BOP clade</taxon>
        <taxon>Pooideae</taxon>
        <taxon>Poodae</taxon>
        <taxon>Poeae</taxon>
        <taxon>Poeae Chloroplast Group 2 (Poeae type)</taxon>
        <taxon>Loliodinae</taxon>
        <taxon>Loliinae</taxon>
        <taxon>Lolium</taxon>
    </lineage>
</organism>
<name>A0AAD8R0I8_LOLMU</name>
<evidence type="ECO:0000256" key="1">
    <source>
        <dbReference type="ARBA" id="ARBA00004123"/>
    </source>
</evidence>
<feature type="region of interest" description="Disordered" evidence="6">
    <location>
        <begin position="305"/>
        <end position="328"/>
    </location>
</feature>
<dbReference type="InterPro" id="IPR016177">
    <property type="entry name" value="DNA-bd_dom_sf"/>
</dbReference>
<keyword evidence="4" id="KW-0804">Transcription</keyword>
<dbReference type="SUPFAM" id="SSF54171">
    <property type="entry name" value="DNA-binding domain"/>
    <property type="match status" value="1"/>
</dbReference>
<keyword evidence="5" id="KW-0539">Nucleus</keyword>
<dbReference type="Gene3D" id="3.30.730.10">
    <property type="entry name" value="AP2/ERF domain"/>
    <property type="match status" value="1"/>
</dbReference>
<dbReference type="GO" id="GO:0005634">
    <property type="term" value="C:nucleus"/>
    <property type="evidence" value="ECO:0007669"/>
    <property type="project" value="UniProtKB-SubCell"/>
</dbReference>
<dbReference type="Proteomes" id="UP001231189">
    <property type="component" value="Unassembled WGS sequence"/>
</dbReference>
<evidence type="ECO:0000259" key="7">
    <source>
        <dbReference type="PROSITE" id="PS51032"/>
    </source>
</evidence>
<sequence>MRCCSPEPAQPLDDEDLLEEVLLRLSPQPSSLPRASLVCKRWRNILSDPQFLHRFRKHHHEPPLLGFFTGPIAAKPVFTSMLDSPNCIPPSRFSMPQSLRSDMWEFMGCCHGLAILINEYLREVVVWDPLTGQHHRVPFFPSVFNAKDESLMWHAAVLCADAEDGHVHGDCFSSPFKVVLICDGGEWKSVWLYESVFGVWRNVASVANAYPILFTRPSVLIGNTLYWLFYAGDIFAFDIERQTIESGDLMLQLESMQFERISDIRNRRNSFMIHYPYRNFYTAGSVCRSASLSLSSPPLSLLRRRSASVSGKMPPRRRSVSGYHGVRARPSGRFDAEIRSGDERIRLGTFDTAHEAARAYDAVA</sequence>
<keyword evidence="9" id="KW-1185">Reference proteome</keyword>
<accession>A0AAD8R0I8</accession>
<dbReference type="CDD" id="cd00018">
    <property type="entry name" value="AP2"/>
    <property type="match status" value="1"/>
</dbReference>
<dbReference type="InterPro" id="IPR036047">
    <property type="entry name" value="F-box-like_dom_sf"/>
</dbReference>
<dbReference type="GO" id="GO:0003700">
    <property type="term" value="F:DNA-binding transcription factor activity"/>
    <property type="evidence" value="ECO:0007669"/>
    <property type="project" value="InterPro"/>
</dbReference>
<keyword evidence="3" id="KW-0238">DNA-binding</keyword>
<evidence type="ECO:0000256" key="4">
    <source>
        <dbReference type="ARBA" id="ARBA00023163"/>
    </source>
</evidence>
<evidence type="ECO:0000256" key="3">
    <source>
        <dbReference type="ARBA" id="ARBA00023125"/>
    </source>
</evidence>
<protein>
    <recommendedName>
        <fullName evidence="7">AP2/ERF domain-containing protein</fullName>
    </recommendedName>
</protein>
<dbReference type="Pfam" id="PF00646">
    <property type="entry name" value="F-box"/>
    <property type="match status" value="1"/>
</dbReference>
<feature type="domain" description="AP2/ERF" evidence="7">
    <location>
        <begin position="322"/>
        <end position="364"/>
    </location>
</feature>
<dbReference type="SUPFAM" id="SSF81383">
    <property type="entry name" value="F-box domain"/>
    <property type="match status" value="1"/>
</dbReference>
<comment type="caution">
    <text evidence="8">The sequence shown here is derived from an EMBL/GenBank/DDBJ whole genome shotgun (WGS) entry which is preliminary data.</text>
</comment>
<dbReference type="GO" id="GO:0003677">
    <property type="term" value="F:DNA binding"/>
    <property type="evidence" value="ECO:0007669"/>
    <property type="project" value="UniProtKB-KW"/>
</dbReference>
<evidence type="ECO:0000256" key="5">
    <source>
        <dbReference type="ARBA" id="ARBA00023242"/>
    </source>
</evidence>
<dbReference type="AlphaFoldDB" id="A0AAD8R0I8"/>
<evidence type="ECO:0000313" key="9">
    <source>
        <dbReference type="Proteomes" id="UP001231189"/>
    </source>
</evidence>
<dbReference type="PANTHER" id="PTHR32133">
    <property type="entry name" value="OS07G0120400 PROTEIN"/>
    <property type="match status" value="1"/>
</dbReference>
<keyword evidence="2" id="KW-0805">Transcription regulation</keyword>
<comment type="subcellular location">
    <subcellularLocation>
        <location evidence="1">Nucleus</location>
    </subcellularLocation>
</comment>
<gene>
    <name evidence="8" type="ORF">QYE76_035824</name>
</gene>
<dbReference type="PRINTS" id="PR00367">
    <property type="entry name" value="ETHRSPELEMNT"/>
</dbReference>
<dbReference type="InterPro" id="IPR001810">
    <property type="entry name" value="F-box_dom"/>
</dbReference>